<keyword evidence="3" id="KW-0378">Hydrolase</keyword>
<dbReference type="GO" id="GO:0004252">
    <property type="term" value="F:serine-type endopeptidase activity"/>
    <property type="evidence" value="ECO:0007669"/>
    <property type="project" value="InterPro"/>
</dbReference>
<keyword evidence="9" id="KW-1185">Reference proteome</keyword>
<comment type="caution">
    <text evidence="8">The sequence shown here is derived from an EMBL/GenBank/DDBJ whole genome shotgun (WGS) entry which is preliminary data.</text>
</comment>
<evidence type="ECO:0000256" key="5">
    <source>
        <dbReference type="SAM" id="MobiDB-lite"/>
    </source>
</evidence>
<name>A0A835Y4L8_9CHLO</name>
<dbReference type="PROSITE" id="PS00137">
    <property type="entry name" value="SUBTILASE_HIS"/>
    <property type="match status" value="1"/>
</dbReference>
<dbReference type="InterPro" id="IPR022398">
    <property type="entry name" value="Peptidase_S8_His-AS"/>
</dbReference>
<evidence type="ECO:0000256" key="4">
    <source>
        <dbReference type="PROSITE-ProRule" id="PRU01240"/>
    </source>
</evidence>
<feature type="region of interest" description="Disordered" evidence="5">
    <location>
        <begin position="98"/>
        <end position="154"/>
    </location>
</feature>
<dbReference type="PROSITE" id="PS51892">
    <property type="entry name" value="SUBTILASE"/>
    <property type="match status" value="1"/>
</dbReference>
<dbReference type="Pfam" id="PF02225">
    <property type="entry name" value="PA"/>
    <property type="match status" value="1"/>
</dbReference>
<dbReference type="InterPro" id="IPR051048">
    <property type="entry name" value="Peptidase_S8/S53_subtilisin"/>
</dbReference>
<reference evidence="8" key="1">
    <citation type="journal article" date="2020" name="bioRxiv">
        <title>Comparative genomics of Chlamydomonas.</title>
        <authorList>
            <person name="Craig R.J."/>
            <person name="Hasan A.R."/>
            <person name="Ness R.W."/>
            <person name="Keightley P.D."/>
        </authorList>
    </citation>
    <scope>NUCLEOTIDE SEQUENCE</scope>
    <source>
        <strain evidence="8">CCAP 11/70</strain>
    </source>
</reference>
<feature type="compositionally biased region" description="Basic and acidic residues" evidence="5">
    <location>
        <begin position="14"/>
        <end position="28"/>
    </location>
</feature>
<dbReference type="InterPro" id="IPR003137">
    <property type="entry name" value="PA_domain"/>
</dbReference>
<evidence type="ECO:0000259" key="7">
    <source>
        <dbReference type="Pfam" id="PF02225"/>
    </source>
</evidence>
<keyword evidence="2" id="KW-0732">Signal</keyword>
<evidence type="ECO:0000256" key="3">
    <source>
        <dbReference type="ARBA" id="ARBA00022801"/>
    </source>
</evidence>
<accession>A0A835Y4L8</accession>
<dbReference type="InterPro" id="IPR000209">
    <property type="entry name" value="Peptidase_S8/S53_dom"/>
</dbReference>
<dbReference type="AlphaFoldDB" id="A0A835Y4L8"/>
<dbReference type="PANTHER" id="PTHR43399:SF4">
    <property type="entry name" value="CELL WALL-ASSOCIATED PROTEASE"/>
    <property type="match status" value="1"/>
</dbReference>
<dbReference type="OrthoDB" id="536624at2759"/>
<proteinExistence type="inferred from homology"/>
<dbReference type="GO" id="GO:0006508">
    <property type="term" value="P:proteolysis"/>
    <property type="evidence" value="ECO:0007669"/>
    <property type="project" value="InterPro"/>
</dbReference>
<evidence type="ECO:0000256" key="1">
    <source>
        <dbReference type="ARBA" id="ARBA00011073"/>
    </source>
</evidence>
<feature type="domain" description="PA" evidence="7">
    <location>
        <begin position="527"/>
        <end position="581"/>
    </location>
</feature>
<evidence type="ECO:0000313" key="9">
    <source>
        <dbReference type="Proteomes" id="UP000612055"/>
    </source>
</evidence>
<dbReference type="Gene3D" id="3.50.30.30">
    <property type="match status" value="1"/>
</dbReference>
<feature type="domain" description="Peptidase S8/S53" evidence="6">
    <location>
        <begin position="290"/>
        <end position="486"/>
    </location>
</feature>
<feature type="compositionally biased region" description="Low complexity" evidence="5">
    <location>
        <begin position="113"/>
        <end position="135"/>
    </location>
</feature>
<comment type="similarity">
    <text evidence="1 4">Belongs to the peptidase S8 family.</text>
</comment>
<dbReference type="PANTHER" id="PTHR43399">
    <property type="entry name" value="SUBTILISIN-RELATED"/>
    <property type="match status" value="1"/>
</dbReference>
<evidence type="ECO:0000256" key="2">
    <source>
        <dbReference type="ARBA" id="ARBA00022729"/>
    </source>
</evidence>
<dbReference type="InterPro" id="IPR036852">
    <property type="entry name" value="Peptidase_S8/S53_dom_sf"/>
</dbReference>
<dbReference type="InterPro" id="IPR023827">
    <property type="entry name" value="Peptidase_S8_Asp-AS"/>
</dbReference>
<dbReference type="Gene3D" id="3.40.50.200">
    <property type="entry name" value="Peptidase S8/S53 domain"/>
    <property type="match status" value="1"/>
</dbReference>
<dbReference type="SUPFAM" id="SSF52743">
    <property type="entry name" value="Subtilisin-like"/>
    <property type="match status" value="1"/>
</dbReference>
<dbReference type="Pfam" id="PF00082">
    <property type="entry name" value="Peptidase_S8"/>
    <property type="match status" value="1"/>
</dbReference>
<comment type="caution">
    <text evidence="4">Lacks conserved residue(s) required for the propagation of feature annotation.</text>
</comment>
<feature type="region of interest" description="Disordered" evidence="5">
    <location>
        <begin position="1"/>
        <end position="30"/>
    </location>
</feature>
<dbReference type="EMBL" id="JAEHOE010000057">
    <property type="protein sequence ID" value="KAG2490939.1"/>
    <property type="molecule type" value="Genomic_DNA"/>
</dbReference>
<dbReference type="Proteomes" id="UP000612055">
    <property type="component" value="Unassembled WGS sequence"/>
</dbReference>
<evidence type="ECO:0008006" key="10">
    <source>
        <dbReference type="Google" id="ProtNLM"/>
    </source>
</evidence>
<evidence type="ECO:0000313" key="8">
    <source>
        <dbReference type="EMBL" id="KAG2490939.1"/>
    </source>
</evidence>
<evidence type="ECO:0000259" key="6">
    <source>
        <dbReference type="Pfam" id="PF00082"/>
    </source>
</evidence>
<protein>
    <recommendedName>
        <fullName evidence="10">Peptidase S8/S53 domain-containing protein</fullName>
    </recommendedName>
</protein>
<organism evidence="8 9">
    <name type="scientific">Edaphochlamys debaryana</name>
    <dbReference type="NCBI Taxonomy" id="47281"/>
    <lineage>
        <taxon>Eukaryota</taxon>
        <taxon>Viridiplantae</taxon>
        <taxon>Chlorophyta</taxon>
        <taxon>core chlorophytes</taxon>
        <taxon>Chlorophyceae</taxon>
        <taxon>CS clade</taxon>
        <taxon>Chlamydomonadales</taxon>
        <taxon>Chlamydomonadales incertae sedis</taxon>
        <taxon>Edaphochlamys</taxon>
    </lineage>
</organism>
<dbReference type="PROSITE" id="PS00136">
    <property type="entry name" value="SUBTILASE_ASP"/>
    <property type="match status" value="1"/>
</dbReference>
<sequence length="582" mass="62807">MRSGRIELTPASERVTRRREPPSQEEPPRLLLVKLGEGTDKQRFREDLVAGRGEVVGYVPYDTVLVWGPSGSVEDAASKHGAHMADFAAEVKAPGELRRAARDAGARTRARKAAASSSSAAGGAEGAHALGLSGLQTWREPGGGDGSRRRLGADTDSPEALYGINVQIVSVLPYRSRMAIAKQWSGRLAAAVGRRSGSEACWPRLGDGQVLDEGNPRPWLQVFLCAEDMEAGLQWLLEQAETVWAEPLHRVVPVNLKAVWTLQTGGLSLDRYTYPLSSHKPFWRAGVMGNREVVGVLDTGLDVAHCYFVDDAFNPVTLRNSLMSNGTATPTWLAPEHRKVVSYNAYAGRQFYGEESVNGGHGTHVSGSVAGAIGLGDTHFAEDAGTGGAPMARISFMDIGPHVDASARIVTNSWAMSARSGIYYGYQAILFDDFMWRNPEMLHLHAASNNGASPEMGSTIPDSGLAKNVVTIGALENYPEDWREWDDTVLFRYSSSSGPKTSALHPGIGKGEWRWIQALQNTTARQLPVVRAVPEDGCRQLVGSYVGKVVLIGLNTTCNVTVKVQWAAKANATGVLFYRNGG</sequence>
<gene>
    <name evidence="8" type="ORF">HYH03_010616</name>
</gene>